<evidence type="ECO:0000313" key="1">
    <source>
        <dbReference type="EMBL" id="TDG02019.1"/>
    </source>
</evidence>
<dbReference type="Proteomes" id="UP000295606">
    <property type="component" value="Unassembled WGS sequence"/>
</dbReference>
<organism evidence="1 2">
    <name type="scientific">Paraburkholderia guartelaensis</name>
    <dbReference type="NCBI Taxonomy" id="2546446"/>
    <lineage>
        <taxon>Bacteria</taxon>
        <taxon>Pseudomonadati</taxon>
        <taxon>Pseudomonadota</taxon>
        <taxon>Betaproteobacteria</taxon>
        <taxon>Burkholderiales</taxon>
        <taxon>Burkholderiaceae</taxon>
        <taxon>Paraburkholderia</taxon>
    </lineage>
</organism>
<gene>
    <name evidence="1" type="ORF">E1N52_41935</name>
</gene>
<protein>
    <submittedName>
        <fullName evidence="1">Uncharacterized protein</fullName>
    </submittedName>
</protein>
<dbReference type="RefSeq" id="WP_133190867.1">
    <property type="nucleotide sequence ID" value="NZ_SMOD01000083.1"/>
</dbReference>
<sequence length="149" mass="16371">MKLATLSPVCSRKKRIVLSVFPDTPRIGDRHDDADVYCKRFFEPLARERNAIFIGIVAGARRGLGGSLCGKTKCGNSLVPRETKLHCLLNELTCRGTDLCAVFVIHISAPWLPCLKGLAINRDNCLGAVAADRHIANIAVVHQQKKRPD</sequence>
<name>A0A4V2ZUU5_9BURK</name>
<reference evidence="1 2" key="1">
    <citation type="submission" date="2019-03" db="EMBL/GenBank/DDBJ databases">
        <title>Paraburkholderia sp. isolated from native Mimosa gymnas in Guartela State Park, Brazil.</title>
        <authorList>
            <person name="Paulitsch F."/>
            <person name="Hungria M."/>
            <person name="Delamuta J.R.M."/>
            <person name="Ribeiro R.A."/>
            <person name="Dall'Agnol R."/>
            <person name="Silva J.S.B."/>
        </authorList>
    </citation>
    <scope>NUCLEOTIDE SEQUENCE [LARGE SCALE GENOMIC DNA]</scope>
    <source>
        <strain evidence="1 2">CNPSo 3008</strain>
    </source>
</reference>
<comment type="caution">
    <text evidence="1">The sequence shown here is derived from an EMBL/GenBank/DDBJ whole genome shotgun (WGS) entry which is preliminary data.</text>
</comment>
<evidence type="ECO:0000313" key="2">
    <source>
        <dbReference type="Proteomes" id="UP000295606"/>
    </source>
</evidence>
<dbReference type="AlphaFoldDB" id="A0A4V2ZUU5"/>
<dbReference type="EMBL" id="SMOD01000083">
    <property type="protein sequence ID" value="TDG02019.1"/>
    <property type="molecule type" value="Genomic_DNA"/>
</dbReference>
<proteinExistence type="predicted"/>
<accession>A0A4V2ZUU5</accession>